<organism evidence="6 7">
    <name type="scientific">Noviherbaspirillum autotrophicum</name>
    <dbReference type="NCBI Taxonomy" id="709839"/>
    <lineage>
        <taxon>Bacteria</taxon>
        <taxon>Pseudomonadati</taxon>
        <taxon>Pseudomonadota</taxon>
        <taxon>Betaproteobacteria</taxon>
        <taxon>Burkholderiales</taxon>
        <taxon>Oxalobacteraceae</taxon>
        <taxon>Noviherbaspirillum</taxon>
    </lineage>
</organism>
<accession>A0A0C2BTQ6</accession>
<dbReference type="SMART" id="SM00267">
    <property type="entry name" value="GGDEF"/>
    <property type="match status" value="1"/>
</dbReference>
<dbReference type="InterPro" id="IPR043128">
    <property type="entry name" value="Rev_trsase/Diguanyl_cyclase"/>
</dbReference>
<evidence type="ECO:0000313" key="7">
    <source>
        <dbReference type="Proteomes" id="UP000031572"/>
    </source>
</evidence>
<evidence type="ECO:0000313" key="6">
    <source>
        <dbReference type="EMBL" id="KIF81406.1"/>
    </source>
</evidence>
<dbReference type="InterPro" id="IPR050469">
    <property type="entry name" value="Diguanylate_Cyclase"/>
</dbReference>
<dbReference type="Gene3D" id="3.30.70.270">
    <property type="match status" value="1"/>
</dbReference>
<feature type="domain" description="GGDEF" evidence="5">
    <location>
        <begin position="481"/>
        <end position="612"/>
    </location>
</feature>
<dbReference type="NCBIfam" id="TIGR00254">
    <property type="entry name" value="GGDEF"/>
    <property type="match status" value="1"/>
</dbReference>
<dbReference type="PANTHER" id="PTHR45138:SF9">
    <property type="entry name" value="DIGUANYLATE CYCLASE DGCM-RELATED"/>
    <property type="match status" value="1"/>
</dbReference>
<gene>
    <name evidence="6" type="ORF">TSA66_12225</name>
</gene>
<dbReference type="EC" id="2.7.7.65" evidence="1"/>
<dbReference type="STRING" id="709839.TSA66_12225"/>
<dbReference type="EMBL" id="JWJG01000028">
    <property type="protein sequence ID" value="KIF81406.1"/>
    <property type="molecule type" value="Genomic_DNA"/>
</dbReference>
<feature type="region of interest" description="Disordered" evidence="4">
    <location>
        <begin position="109"/>
        <end position="131"/>
    </location>
</feature>
<feature type="compositionally biased region" description="Basic and acidic residues" evidence="4">
    <location>
        <begin position="116"/>
        <end position="128"/>
    </location>
</feature>
<comment type="caution">
    <text evidence="6">The sequence shown here is derived from an EMBL/GenBank/DDBJ whole genome shotgun (WGS) entry which is preliminary data.</text>
</comment>
<keyword evidence="7" id="KW-1185">Reference proteome</keyword>
<sequence>MADKPTKPEQHPADIAREAFRRLAARRIAPTPEAYREVYDEVAGVHERSPAETILADLAAKLAKAPGELPLLAHRFADALKTRDWDSYGKQLDQLIAKHLIPQQDNVRCETPPRQVTDKPSMDVKDEATPASKVGISLAEDVEPVPRPKLSIPLVDDIKPLQARKIDIPLVDEPGPARTRPAAISLVDEKPLQEPDDAEQVPGTPELHFNDTQMTRTLREMLVRALTLPIPALLQGAPELTRESEALAMAIGSTRSRAALTELEPRFKHFCFKVEMKSGDMAEERELLLRLFRLLIENIGELVEDDSWLSGQIANVQEILAGTINYATLVDATSSLKEVIYKQSLLKHSLAEAKTHVKDMVLTVIDRLGTAASTTDEYHKKIEIYSKKISAAKGAAELNSIIDHVMHDTRIAQIEAQRSHDDVVAARQEVQAAETRIHELEVQLVQMSELAHEDQLTGSLNRRGLDEVLEREMARAERKKSPLCVALLDLDNFKKLNDTHGHSAGDGALVHLVKVVKDTLRAMDVIARFGGEEFLIVLPHTELDEAVQTVTRIQRELTKQIFMHDNQRLLITFSSGVALWRDKEGQTTLIERADAALYKAKKAGKNRVIPAD</sequence>
<dbReference type="RefSeq" id="WP_040040234.1">
    <property type="nucleotide sequence ID" value="NZ_JWJG01000028.1"/>
</dbReference>
<evidence type="ECO:0000256" key="2">
    <source>
        <dbReference type="ARBA" id="ARBA00034247"/>
    </source>
</evidence>
<evidence type="ECO:0000256" key="1">
    <source>
        <dbReference type="ARBA" id="ARBA00012528"/>
    </source>
</evidence>
<dbReference type="CDD" id="cd01949">
    <property type="entry name" value="GGDEF"/>
    <property type="match status" value="1"/>
</dbReference>
<dbReference type="AlphaFoldDB" id="A0A0C2BTQ6"/>
<reference evidence="6 7" key="1">
    <citation type="submission" date="2014-12" db="EMBL/GenBank/DDBJ databases">
        <title>Denitrispirillum autotrophicum gen. nov., sp. nov., Denitrifying, Facultatively Autotrophic Bacteria Isolated from Rice Paddy Soil.</title>
        <authorList>
            <person name="Ishii S."/>
            <person name="Ashida N."/>
            <person name="Ohno H."/>
            <person name="Otsuka S."/>
            <person name="Yokota A."/>
            <person name="Senoo K."/>
        </authorList>
    </citation>
    <scope>NUCLEOTIDE SEQUENCE [LARGE SCALE GENOMIC DNA]</scope>
    <source>
        <strain evidence="6 7">TSA66</strain>
    </source>
</reference>
<evidence type="ECO:0000256" key="3">
    <source>
        <dbReference type="SAM" id="Coils"/>
    </source>
</evidence>
<dbReference type="FunFam" id="3.30.70.270:FF:000001">
    <property type="entry name" value="Diguanylate cyclase domain protein"/>
    <property type="match status" value="1"/>
</dbReference>
<dbReference type="SUPFAM" id="SSF55073">
    <property type="entry name" value="Nucleotide cyclase"/>
    <property type="match status" value="1"/>
</dbReference>
<name>A0A0C2BTQ6_9BURK</name>
<dbReference type="GO" id="GO:0052621">
    <property type="term" value="F:diguanylate cyclase activity"/>
    <property type="evidence" value="ECO:0007669"/>
    <property type="project" value="UniProtKB-EC"/>
</dbReference>
<protein>
    <recommendedName>
        <fullName evidence="1">diguanylate cyclase</fullName>
        <ecNumber evidence="1">2.7.7.65</ecNumber>
    </recommendedName>
</protein>
<evidence type="ECO:0000256" key="4">
    <source>
        <dbReference type="SAM" id="MobiDB-lite"/>
    </source>
</evidence>
<dbReference type="InterPro" id="IPR029787">
    <property type="entry name" value="Nucleotide_cyclase"/>
</dbReference>
<feature type="coiled-coil region" evidence="3">
    <location>
        <begin position="423"/>
        <end position="450"/>
    </location>
</feature>
<dbReference type="Proteomes" id="UP000031572">
    <property type="component" value="Unassembled WGS sequence"/>
</dbReference>
<dbReference type="Pfam" id="PF00990">
    <property type="entry name" value="GGDEF"/>
    <property type="match status" value="1"/>
</dbReference>
<dbReference type="PANTHER" id="PTHR45138">
    <property type="entry name" value="REGULATORY COMPONENTS OF SENSORY TRANSDUCTION SYSTEM"/>
    <property type="match status" value="1"/>
</dbReference>
<comment type="catalytic activity">
    <reaction evidence="2">
        <text>2 GTP = 3',3'-c-di-GMP + 2 diphosphate</text>
        <dbReference type="Rhea" id="RHEA:24898"/>
        <dbReference type="ChEBI" id="CHEBI:33019"/>
        <dbReference type="ChEBI" id="CHEBI:37565"/>
        <dbReference type="ChEBI" id="CHEBI:58805"/>
        <dbReference type="EC" id="2.7.7.65"/>
    </reaction>
</comment>
<proteinExistence type="predicted"/>
<dbReference type="PROSITE" id="PS50887">
    <property type="entry name" value="GGDEF"/>
    <property type="match status" value="1"/>
</dbReference>
<dbReference type="InterPro" id="IPR000160">
    <property type="entry name" value="GGDEF_dom"/>
</dbReference>
<keyword evidence="3" id="KW-0175">Coiled coil</keyword>
<evidence type="ECO:0000259" key="5">
    <source>
        <dbReference type="PROSITE" id="PS50887"/>
    </source>
</evidence>